<reference evidence="2 3" key="1">
    <citation type="submission" date="2022-12" db="EMBL/GenBank/DDBJ databases">
        <title>Metagenome assembled genome from gulf of manar.</title>
        <authorList>
            <person name="Kohli P."/>
            <person name="Pk S."/>
            <person name="Venkata Ramana C."/>
            <person name="Sasikala C."/>
        </authorList>
    </citation>
    <scope>NUCLEOTIDE SEQUENCE [LARGE SCALE GENOMIC DNA]</scope>
    <source>
        <strain evidence="2">JB008</strain>
    </source>
</reference>
<protein>
    <submittedName>
        <fullName evidence="2">AMP-binding protein</fullName>
    </submittedName>
</protein>
<dbReference type="InterPro" id="IPR020845">
    <property type="entry name" value="AMP-binding_CS"/>
</dbReference>
<feature type="domain" description="AMP-dependent synthetase/ligase" evidence="1">
    <location>
        <begin position="33"/>
        <end position="462"/>
    </location>
</feature>
<dbReference type="InterPro" id="IPR020459">
    <property type="entry name" value="AMP-binding"/>
</dbReference>
<dbReference type="PROSITE" id="PS00455">
    <property type="entry name" value="AMP_BINDING"/>
    <property type="match status" value="1"/>
</dbReference>
<dbReference type="Pfam" id="PF23562">
    <property type="entry name" value="AMP-binding_C_3"/>
    <property type="match status" value="1"/>
</dbReference>
<dbReference type="AlphaFoldDB" id="A0AAJ1ID48"/>
<dbReference type="PANTHER" id="PTHR43813">
    <property type="entry name" value="ACYL-ACTIVATING ENZYME 16, CHLOROPLASTIC-RELATED"/>
    <property type="match status" value="1"/>
</dbReference>
<gene>
    <name evidence="2" type="ORF">PQJ61_02255</name>
</gene>
<dbReference type="SUPFAM" id="SSF56801">
    <property type="entry name" value="Acetyl-CoA synthetase-like"/>
    <property type="match status" value="1"/>
</dbReference>
<dbReference type="Proteomes" id="UP001221217">
    <property type="component" value="Unassembled WGS sequence"/>
</dbReference>
<comment type="caution">
    <text evidence="2">The sequence shown here is derived from an EMBL/GenBank/DDBJ whole genome shotgun (WGS) entry which is preliminary data.</text>
</comment>
<evidence type="ECO:0000313" key="2">
    <source>
        <dbReference type="EMBL" id="MDC7225567.1"/>
    </source>
</evidence>
<dbReference type="Gene3D" id="3.40.50.12780">
    <property type="entry name" value="N-terminal domain of ligase-like"/>
    <property type="match status" value="2"/>
</dbReference>
<proteinExistence type="predicted"/>
<dbReference type="PRINTS" id="PR00154">
    <property type="entry name" value="AMPBINDING"/>
</dbReference>
<dbReference type="Pfam" id="PF00501">
    <property type="entry name" value="AMP-binding"/>
    <property type="match status" value="1"/>
</dbReference>
<dbReference type="PANTHER" id="PTHR43813:SF1">
    <property type="entry name" value="ACYL-ACTIVATING ENZYME 16, CHLOROPLASTIC-RELATED"/>
    <property type="match status" value="1"/>
</dbReference>
<accession>A0AAJ1ID48</accession>
<dbReference type="InterPro" id="IPR042099">
    <property type="entry name" value="ANL_N_sf"/>
</dbReference>
<evidence type="ECO:0000259" key="1">
    <source>
        <dbReference type="Pfam" id="PF00501"/>
    </source>
</evidence>
<name>A0AAJ1ID48_9SPIO</name>
<organism evidence="2 3">
    <name type="scientific">Candidatus Thalassospirochaeta sargassi</name>
    <dbReference type="NCBI Taxonomy" id="3119039"/>
    <lineage>
        <taxon>Bacteria</taxon>
        <taxon>Pseudomonadati</taxon>
        <taxon>Spirochaetota</taxon>
        <taxon>Spirochaetia</taxon>
        <taxon>Spirochaetales</taxon>
        <taxon>Spirochaetaceae</taxon>
        <taxon>Candidatus Thalassospirochaeta</taxon>
    </lineage>
</organism>
<dbReference type="EMBL" id="JAQQAL010000008">
    <property type="protein sequence ID" value="MDC7225567.1"/>
    <property type="molecule type" value="Genomic_DNA"/>
</dbReference>
<sequence>MRSSTDTLPQRLKLISSKYADMNVFLIKDVNKDFQPLKHKDFWEELKAYGTGLHEIGVKRGDHIGIISENRKEWILTDFGVMGLGAIDVPRGCDSTADEIQYILAHADCPITFAENATQAEKILSKIKDIPLLKKIILFDYDGIEKIKSPADVELMSYEKLVSIGNDAYEKDPDFFENEITIGNCEDIATIIYTSGTTGNPKGVMLTHKAFLFQVDRIKPHLNLLPGEVMLSVLPIWHSFERACMYISVFLGLATAFSKPVGAVMMPDMEKVKPQWLTSVPRIWESVHASVLRSINAGSATKRTLFFFFLSVGEIQTYLYDMFKGLLPQFSKRNRIVESVISIIPLILFTPLKKLGDILVFSKLKDKLGGRFKAGISGGGALPSHIDKFFRTVGISVLEGYGLTETAPVLAVRVDSHPVPNTVGPLLEDIDYRVIDKDGAIMPVGVKGELHVKSEQVMKGYYKEPELTAAILKNGWLNTGDLAVFTHGGEFKIIGRSKETIVLRGGENIEPVPIEERLMQSKYISQVMIVGQDQKFLGALIIPETEAIEKLAIEKGISYLEKEELINNPFIQELVNNEIQELVNAKTGFKAFERIFRFKLLPKEFEVGVELTQSLKIKRNVVARIYKNEIKDIFK</sequence>
<dbReference type="InterPro" id="IPR000873">
    <property type="entry name" value="AMP-dep_synth/lig_dom"/>
</dbReference>
<evidence type="ECO:0000313" key="3">
    <source>
        <dbReference type="Proteomes" id="UP001221217"/>
    </source>
</evidence>
<dbReference type="InterPro" id="IPR052987">
    <property type="entry name" value="Chloroplast_AMP-bd_Enzymes"/>
</dbReference>